<evidence type="ECO:0000313" key="3">
    <source>
        <dbReference type="EMBL" id="RAW02165.1"/>
    </source>
</evidence>
<dbReference type="AlphaFoldDB" id="A0A364Y5T8"/>
<keyword evidence="3" id="KW-0378">Hydrolase</keyword>
<dbReference type="SUPFAM" id="SSF56281">
    <property type="entry name" value="Metallo-hydrolase/oxidoreductase"/>
    <property type="match status" value="1"/>
</dbReference>
<keyword evidence="1" id="KW-1133">Transmembrane helix</keyword>
<evidence type="ECO:0000259" key="2">
    <source>
        <dbReference type="SMART" id="SM00849"/>
    </source>
</evidence>
<keyword evidence="1" id="KW-0812">Transmembrane</keyword>
<dbReference type="Gene3D" id="3.60.15.10">
    <property type="entry name" value="Ribonuclease Z/Hydroxyacylglutathione hydrolase-like"/>
    <property type="match status" value="1"/>
</dbReference>
<evidence type="ECO:0000256" key="1">
    <source>
        <dbReference type="SAM" id="Phobius"/>
    </source>
</evidence>
<reference evidence="3 4" key="1">
    <citation type="submission" date="2018-06" db="EMBL/GenBank/DDBJ databases">
        <title>Chryseolinea flavus sp. nov., a member of the phylum Bacteroidetes isolated from soil.</title>
        <authorList>
            <person name="Li Y."/>
            <person name="Wang J."/>
        </authorList>
    </citation>
    <scope>NUCLEOTIDE SEQUENCE [LARGE SCALE GENOMIC DNA]</scope>
    <source>
        <strain evidence="3 4">SDU1-6</strain>
    </source>
</reference>
<sequence>MNNIQLGEKQPIADGVWGKKDVFVNYYFIKSGESDAWFLVDAGLKWSASRIRMTARKLFGAGSKPAGIILTHGHFDHVGALKALLSEWNVPVYAHEMEIPYLSGEASYPPADPTAGGGMMTTMSWMYPTGPIDIKENLRPIPISGRIPGLEEWLVIDTPGHSPGHISLFRERDKLLIAGDAIVTTQAESAIDALSYKEKLSGPPKYMTCNWASAKMSVMKIAGLNPNIVASGHGHPMEGEHLTNTLQQLLSKFDDVAVPKQGRYVNQPAVTNNRGVVYVPPALATTPSLAKILTVTAVCIAVGALAYWQVKKKKRLALLPIRVNGLR</sequence>
<dbReference type="PANTHER" id="PTHR42951:SF17">
    <property type="entry name" value="METALLO-BETA-LACTAMASE DOMAIN-CONTAINING PROTEIN"/>
    <property type="match status" value="1"/>
</dbReference>
<dbReference type="CDD" id="cd07721">
    <property type="entry name" value="yflN-like_MBL-fold"/>
    <property type="match status" value="1"/>
</dbReference>
<proteinExistence type="predicted"/>
<dbReference type="EMBL" id="QMFY01000002">
    <property type="protein sequence ID" value="RAW02165.1"/>
    <property type="molecule type" value="Genomic_DNA"/>
</dbReference>
<dbReference type="PANTHER" id="PTHR42951">
    <property type="entry name" value="METALLO-BETA-LACTAMASE DOMAIN-CONTAINING"/>
    <property type="match status" value="1"/>
</dbReference>
<name>A0A364Y5T8_9BACT</name>
<dbReference type="RefSeq" id="WP_112745988.1">
    <property type="nucleotide sequence ID" value="NZ_QMFY01000002.1"/>
</dbReference>
<dbReference type="OrthoDB" id="9802248at2"/>
<feature type="domain" description="Metallo-beta-lactamase" evidence="2">
    <location>
        <begin position="23"/>
        <end position="233"/>
    </location>
</feature>
<dbReference type="InterPro" id="IPR001279">
    <property type="entry name" value="Metallo-B-lactamas"/>
</dbReference>
<dbReference type="GO" id="GO:0016787">
    <property type="term" value="F:hydrolase activity"/>
    <property type="evidence" value="ECO:0007669"/>
    <property type="project" value="UniProtKB-KW"/>
</dbReference>
<comment type="caution">
    <text evidence="3">The sequence shown here is derived from an EMBL/GenBank/DDBJ whole genome shotgun (WGS) entry which is preliminary data.</text>
</comment>
<feature type="transmembrane region" description="Helical" evidence="1">
    <location>
        <begin position="289"/>
        <end position="308"/>
    </location>
</feature>
<protein>
    <submittedName>
        <fullName evidence="3">MBL fold metallo-hydrolase</fullName>
    </submittedName>
</protein>
<accession>A0A364Y5T8</accession>
<gene>
    <name evidence="3" type="ORF">DQQ10_06360</name>
</gene>
<organism evidence="3 4">
    <name type="scientific">Pseudochryseolinea flava</name>
    <dbReference type="NCBI Taxonomy" id="2059302"/>
    <lineage>
        <taxon>Bacteria</taxon>
        <taxon>Pseudomonadati</taxon>
        <taxon>Bacteroidota</taxon>
        <taxon>Cytophagia</taxon>
        <taxon>Cytophagales</taxon>
        <taxon>Fulvivirgaceae</taxon>
        <taxon>Pseudochryseolinea</taxon>
    </lineage>
</organism>
<evidence type="ECO:0000313" key="4">
    <source>
        <dbReference type="Proteomes" id="UP000251889"/>
    </source>
</evidence>
<dbReference type="Pfam" id="PF00753">
    <property type="entry name" value="Lactamase_B"/>
    <property type="match status" value="1"/>
</dbReference>
<dbReference type="InterPro" id="IPR050855">
    <property type="entry name" value="NDM-1-like"/>
</dbReference>
<keyword evidence="4" id="KW-1185">Reference proteome</keyword>
<dbReference type="InterPro" id="IPR036866">
    <property type="entry name" value="RibonucZ/Hydroxyglut_hydro"/>
</dbReference>
<dbReference type="SMART" id="SM00849">
    <property type="entry name" value="Lactamase_B"/>
    <property type="match status" value="1"/>
</dbReference>
<keyword evidence="1" id="KW-0472">Membrane</keyword>
<dbReference type="Proteomes" id="UP000251889">
    <property type="component" value="Unassembled WGS sequence"/>
</dbReference>